<keyword evidence="13" id="KW-1185">Reference proteome</keyword>
<proteinExistence type="predicted"/>
<evidence type="ECO:0000256" key="2">
    <source>
        <dbReference type="ARBA" id="ARBA00022555"/>
    </source>
</evidence>
<evidence type="ECO:0000256" key="3">
    <source>
        <dbReference type="ARBA" id="ARBA00022598"/>
    </source>
</evidence>
<keyword evidence="2 9" id="KW-0820">tRNA-binding</keyword>
<gene>
    <name evidence="12" type="ORF">LAZ67_20002525</name>
</gene>
<evidence type="ECO:0000259" key="11">
    <source>
        <dbReference type="PROSITE" id="PS50886"/>
    </source>
</evidence>
<dbReference type="Pfam" id="PF00579">
    <property type="entry name" value="tRNA-synt_1b"/>
    <property type="match status" value="1"/>
</dbReference>
<evidence type="ECO:0000256" key="8">
    <source>
        <dbReference type="ARBA" id="ARBA00023146"/>
    </source>
</evidence>
<evidence type="ECO:0000256" key="10">
    <source>
        <dbReference type="SAM" id="MobiDB-lite"/>
    </source>
</evidence>
<dbReference type="Gene3D" id="1.10.240.10">
    <property type="entry name" value="Tyrosyl-Transfer RNA Synthetase"/>
    <property type="match status" value="1"/>
</dbReference>
<accession>A0ABY6LNA0</accession>
<keyword evidence="4" id="KW-0547">Nucleotide-binding</keyword>
<dbReference type="SUPFAM" id="SSF52374">
    <property type="entry name" value="Nucleotidylyl transferase"/>
    <property type="match status" value="2"/>
</dbReference>
<dbReference type="PROSITE" id="PS50886">
    <property type="entry name" value="TRBD"/>
    <property type="match status" value="1"/>
</dbReference>
<evidence type="ECO:0000256" key="4">
    <source>
        <dbReference type="ARBA" id="ARBA00022741"/>
    </source>
</evidence>
<dbReference type="InterPro" id="IPR014729">
    <property type="entry name" value="Rossmann-like_a/b/a_fold"/>
</dbReference>
<dbReference type="SUPFAM" id="SSF50249">
    <property type="entry name" value="Nucleic acid-binding proteins"/>
    <property type="match status" value="1"/>
</dbReference>
<evidence type="ECO:0000256" key="9">
    <source>
        <dbReference type="PROSITE-ProRule" id="PRU00209"/>
    </source>
</evidence>
<dbReference type="InterPro" id="IPR002305">
    <property type="entry name" value="aa-tRNA-synth_Ic"/>
</dbReference>
<keyword evidence="3" id="KW-0436">Ligase</keyword>
<dbReference type="Gene3D" id="2.40.50.140">
    <property type="entry name" value="Nucleic acid-binding proteins"/>
    <property type="match status" value="1"/>
</dbReference>
<keyword evidence="1" id="KW-0963">Cytoplasm</keyword>
<dbReference type="InterPro" id="IPR002547">
    <property type="entry name" value="tRNA-bd_dom"/>
</dbReference>
<evidence type="ECO:0000313" key="12">
    <source>
        <dbReference type="EMBL" id="UYV81811.1"/>
    </source>
</evidence>
<dbReference type="CDD" id="cd02799">
    <property type="entry name" value="tRNA_bind_EMAP-II_like"/>
    <property type="match status" value="1"/>
</dbReference>
<evidence type="ECO:0000256" key="7">
    <source>
        <dbReference type="ARBA" id="ARBA00022917"/>
    </source>
</evidence>
<evidence type="ECO:0000256" key="1">
    <source>
        <dbReference type="ARBA" id="ARBA00022490"/>
    </source>
</evidence>
<organism evidence="12 13">
    <name type="scientific">Cordylochernes scorpioides</name>
    <dbReference type="NCBI Taxonomy" id="51811"/>
    <lineage>
        <taxon>Eukaryota</taxon>
        <taxon>Metazoa</taxon>
        <taxon>Ecdysozoa</taxon>
        <taxon>Arthropoda</taxon>
        <taxon>Chelicerata</taxon>
        <taxon>Arachnida</taxon>
        <taxon>Pseudoscorpiones</taxon>
        <taxon>Cheliferoidea</taxon>
        <taxon>Chernetidae</taxon>
        <taxon>Cordylochernes</taxon>
    </lineage>
</organism>
<evidence type="ECO:0000313" key="13">
    <source>
        <dbReference type="Proteomes" id="UP001235939"/>
    </source>
</evidence>
<name>A0ABY6LNA0_9ARAC</name>
<dbReference type="InterPro" id="IPR012340">
    <property type="entry name" value="NA-bd_OB-fold"/>
</dbReference>
<keyword evidence="7" id="KW-0648">Protein biosynthesis</keyword>
<dbReference type="Proteomes" id="UP001235939">
    <property type="component" value="Chromosome 20"/>
</dbReference>
<dbReference type="EMBL" id="CP092882">
    <property type="protein sequence ID" value="UYV81811.1"/>
    <property type="molecule type" value="Genomic_DNA"/>
</dbReference>
<dbReference type="PANTHER" id="PTHR11586">
    <property type="entry name" value="TRNA-AMINOACYLATION COFACTOR ARC1 FAMILY MEMBER"/>
    <property type="match status" value="1"/>
</dbReference>
<dbReference type="InterPro" id="IPR051270">
    <property type="entry name" value="Tyrosine-tRNA_ligase_regulator"/>
</dbReference>
<reference evidence="12 13" key="1">
    <citation type="submission" date="2022-01" db="EMBL/GenBank/DDBJ databases">
        <title>A chromosomal length assembly of Cordylochernes scorpioides.</title>
        <authorList>
            <person name="Zeh D."/>
            <person name="Zeh J."/>
        </authorList>
    </citation>
    <scope>NUCLEOTIDE SEQUENCE [LARGE SCALE GENOMIC DNA]</scope>
    <source>
        <strain evidence="12">IN4F17</strain>
        <tissue evidence="12">Whole Body</tissue>
    </source>
</reference>
<sequence>MEGTAYLPQMGYKKRIHLMNPMVPGLTGGKMSASLADSKIDLLDPPEKVRAKLANADCGMESGVVAFVRHVIFSLLRGKEFQVPLESGEVRTYNSPDDVINALVSQDLPHTALKSAVAEFIIKVLEPIQETFRSPELVDLSARAYPPAKEVEEALNDLNVDGHANNNNKQEDGCYLRVSPAEKPALDLLVPLSQLKQLVAEGRKATVVVEDVESYLDGGKMPWNLAPHRGKYSQHVLESLLAWMGASSVKVIQGSSFQLAEEVILDIYRLASLVSVPEAKQALASLQADPTAEPPQLGCLVVPLVQALTRHKLGVPLEVEGHQTMDDLVEKCVVRLGYATEPLAPVLHYSPVPNLSSLEEEAKILLTDEQSAVKRKLKRAFCEPGNVTVNPVLELAHKLVYPITTQNGIEFVVERKPEFGGNLVYTDPAKMTEDFKTEVLHPGDLKSCLEKKMVALIQSLNLAKKESKELESRAFPKVSAKKGAAAAQAAEAELTPNRLDIRVGCMVEVGLHPEADSLYLCRVDVGEAEGPRQVVAGLAHHIPIDQLQGRLVVVLCNLKPAKVRGVESRAMILCASTPELVEPLQPPANSQPGAMVSIPGAPPATPDPILNPKKKVWEKLQVDLKTSESCAAQWQDLPLETAQGPITCPTLKNAPIK</sequence>
<feature type="domain" description="TRNA-binding" evidence="11">
    <location>
        <begin position="495"/>
        <end position="597"/>
    </location>
</feature>
<keyword evidence="8" id="KW-0030">Aminoacyl-tRNA synthetase</keyword>
<keyword evidence="6 9" id="KW-0694">RNA-binding</keyword>
<dbReference type="Gene3D" id="3.40.50.620">
    <property type="entry name" value="HUPs"/>
    <property type="match status" value="2"/>
</dbReference>
<feature type="region of interest" description="Disordered" evidence="10">
    <location>
        <begin position="586"/>
        <end position="610"/>
    </location>
</feature>
<protein>
    <submittedName>
        <fullName evidence="12">YARS</fullName>
    </submittedName>
</protein>
<evidence type="ECO:0000256" key="5">
    <source>
        <dbReference type="ARBA" id="ARBA00022840"/>
    </source>
</evidence>
<dbReference type="Pfam" id="PF01588">
    <property type="entry name" value="tRNA_bind"/>
    <property type="match status" value="1"/>
</dbReference>
<keyword evidence="5" id="KW-0067">ATP-binding</keyword>
<dbReference type="PANTHER" id="PTHR11586:SF43">
    <property type="entry name" value="TYROSINE--TRNA LIGASE, CYTOPLASMIC"/>
    <property type="match status" value="1"/>
</dbReference>
<evidence type="ECO:0000256" key="6">
    <source>
        <dbReference type="ARBA" id="ARBA00022884"/>
    </source>
</evidence>